<dbReference type="EMBL" id="LCNV01000026">
    <property type="protein sequence ID" value="KKU63369.1"/>
    <property type="molecule type" value="Genomic_DNA"/>
</dbReference>
<evidence type="ECO:0000313" key="2">
    <source>
        <dbReference type="Proteomes" id="UP000034364"/>
    </source>
</evidence>
<gene>
    <name evidence="1" type="ORF">UX87_C0026G0011</name>
</gene>
<reference evidence="1 2" key="1">
    <citation type="journal article" date="2015" name="Nature">
        <title>rRNA introns, odd ribosomes, and small enigmatic genomes across a large radiation of phyla.</title>
        <authorList>
            <person name="Brown C.T."/>
            <person name="Hug L.A."/>
            <person name="Thomas B.C."/>
            <person name="Sharon I."/>
            <person name="Castelle C.J."/>
            <person name="Singh A."/>
            <person name="Wilkins M.J."/>
            <person name="Williams K.H."/>
            <person name="Banfield J.F."/>
        </authorList>
    </citation>
    <scope>NUCLEOTIDE SEQUENCE [LARGE SCALE GENOMIC DNA]</scope>
</reference>
<protein>
    <submittedName>
        <fullName evidence="1">Uncharacterized protein</fullName>
    </submittedName>
</protein>
<comment type="caution">
    <text evidence="1">The sequence shown here is derived from an EMBL/GenBank/DDBJ whole genome shotgun (WGS) entry which is preliminary data.</text>
</comment>
<dbReference type="AlphaFoldDB" id="A0A0G1S1G1"/>
<dbReference type="Proteomes" id="UP000034364">
    <property type="component" value="Unassembled WGS sequence"/>
</dbReference>
<accession>A0A0G1S1G1</accession>
<organism evidence="1 2">
    <name type="scientific">Candidatus Amesbacteria bacterium GW2011_GWA1_47_16</name>
    <dbReference type="NCBI Taxonomy" id="1618353"/>
    <lineage>
        <taxon>Bacteria</taxon>
        <taxon>Candidatus Amesiibacteriota</taxon>
    </lineage>
</organism>
<name>A0A0G1S1G1_9BACT</name>
<proteinExistence type="predicted"/>
<evidence type="ECO:0000313" key="1">
    <source>
        <dbReference type="EMBL" id="KKU63369.1"/>
    </source>
</evidence>
<sequence length="141" mass="14125">MTTCGDDIKYQTYLQQVVVPVQFNLPMSLRPMGQEVKQVPPWLAQVTGVGVELGGGIKIVGVAVGGGIKGVGVRVGLGGGGMVGVGEGGTVAANTDKSGSGSVVSLPVQSIPLVPGIADQIYQATAGGEQFFVLEADSKGA</sequence>